<proteinExistence type="predicted"/>
<dbReference type="EMBL" id="BONP01000002">
    <property type="protein sequence ID" value="GIG38744.1"/>
    <property type="molecule type" value="Genomic_DNA"/>
</dbReference>
<reference evidence="1 2" key="1">
    <citation type="submission" date="2021-01" db="EMBL/GenBank/DDBJ databases">
        <title>Whole genome shotgun sequence of Cellulomonas phragmiteti NBRC 110785.</title>
        <authorList>
            <person name="Komaki H."/>
            <person name="Tamura T."/>
        </authorList>
    </citation>
    <scope>NUCLEOTIDE SEQUENCE [LARGE SCALE GENOMIC DNA]</scope>
    <source>
        <strain evidence="1 2">NBRC 110785</strain>
    </source>
</reference>
<accession>A0ABQ4DHE3</accession>
<evidence type="ECO:0008006" key="3">
    <source>
        <dbReference type="Google" id="ProtNLM"/>
    </source>
</evidence>
<protein>
    <recommendedName>
        <fullName evidence="3">SseB protein N-terminal domain-containing protein</fullName>
    </recommendedName>
</protein>
<comment type="caution">
    <text evidence="1">The sequence shown here is derived from an EMBL/GenBank/DDBJ whole genome shotgun (WGS) entry which is preliminary data.</text>
</comment>
<keyword evidence="2" id="KW-1185">Reference proteome</keyword>
<gene>
    <name evidence="1" type="ORF">Cph01nite_05060</name>
</gene>
<evidence type="ECO:0000313" key="2">
    <source>
        <dbReference type="Proteomes" id="UP000614741"/>
    </source>
</evidence>
<name>A0ABQ4DHE3_9CELL</name>
<dbReference type="RefSeq" id="WP_203670804.1">
    <property type="nucleotide sequence ID" value="NZ_BONP01000002.1"/>
</dbReference>
<organism evidence="1 2">
    <name type="scientific">Cellulomonas phragmiteti</name>
    <dbReference type="NCBI Taxonomy" id="478780"/>
    <lineage>
        <taxon>Bacteria</taxon>
        <taxon>Bacillati</taxon>
        <taxon>Actinomycetota</taxon>
        <taxon>Actinomycetes</taxon>
        <taxon>Micrococcales</taxon>
        <taxon>Cellulomonadaceae</taxon>
        <taxon>Cellulomonas</taxon>
    </lineage>
</organism>
<evidence type="ECO:0000313" key="1">
    <source>
        <dbReference type="EMBL" id="GIG38744.1"/>
    </source>
</evidence>
<sequence length="129" mass="13485">MSFDVFVQRMVQGELATADSDVLRELIAPHVASTDPASDLAQLRFDDGTADLYGFGEPGAGFMVNHVTGRQAWDLVAAIAARADMTLMAPGVPPLIASESTRAHLPDGLGDDAVVVTSGADIIRAFSDA</sequence>
<dbReference type="Proteomes" id="UP000614741">
    <property type="component" value="Unassembled WGS sequence"/>
</dbReference>